<gene>
    <name evidence="1" type="ORF">MES4922_170141</name>
</gene>
<evidence type="ECO:0000313" key="1">
    <source>
        <dbReference type="EMBL" id="CAH2396751.1"/>
    </source>
</evidence>
<dbReference type="RefSeq" id="WP_254023945.1">
    <property type="nucleotide sequence ID" value="NZ_CAKXZS010000009.1"/>
</dbReference>
<evidence type="ECO:0000313" key="2">
    <source>
        <dbReference type="Proteomes" id="UP001152604"/>
    </source>
</evidence>
<name>A0ABN8JGV0_9HYPH</name>
<dbReference type="EMBL" id="CAKXZS010000009">
    <property type="protein sequence ID" value="CAH2396751.1"/>
    <property type="molecule type" value="Genomic_DNA"/>
</dbReference>
<proteinExistence type="predicted"/>
<organism evidence="1 2">
    <name type="scientific">Mesorhizobium ventifaucium</name>
    <dbReference type="NCBI Taxonomy" id="666020"/>
    <lineage>
        <taxon>Bacteria</taxon>
        <taxon>Pseudomonadati</taxon>
        <taxon>Pseudomonadota</taxon>
        <taxon>Alphaproteobacteria</taxon>
        <taxon>Hyphomicrobiales</taxon>
        <taxon>Phyllobacteriaceae</taxon>
        <taxon>Mesorhizobium</taxon>
    </lineage>
</organism>
<comment type="caution">
    <text evidence="1">The sequence shown here is derived from an EMBL/GenBank/DDBJ whole genome shotgun (WGS) entry which is preliminary data.</text>
</comment>
<protein>
    <submittedName>
        <fullName evidence="1">Uncharacterized protein</fullName>
    </submittedName>
</protein>
<reference evidence="1" key="1">
    <citation type="submission" date="2022-03" db="EMBL/GenBank/DDBJ databases">
        <authorList>
            <person name="Brunel B."/>
        </authorList>
    </citation>
    <scope>NUCLEOTIDE SEQUENCE</scope>
    <source>
        <strain evidence="1">STM4922sample</strain>
    </source>
</reference>
<keyword evidence="2" id="KW-1185">Reference proteome</keyword>
<sequence>MAIRANLDQRLAALDAALAKGIGDADAGRVKAAEEVLDRLEAKYQGIGRDQALRRQYRHDLPASRTRICRASIVLTPSKPCRMVRARM</sequence>
<dbReference type="Proteomes" id="UP001152604">
    <property type="component" value="Unassembled WGS sequence"/>
</dbReference>
<accession>A0ABN8JGV0</accession>